<accession>A0ABP8K052</accession>
<protein>
    <recommendedName>
        <fullName evidence="3">Condensation domain-containing protein</fullName>
    </recommendedName>
</protein>
<evidence type="ECO:0008006" key="3">
    <source>
        <dbReference type="Google" id="ProtNLM"/>
    </source>
</evidence>
<name>A0ABP8K052_9ACTN</name>
<dbReference type="SUPFAM" id="SSF52777">
    <property type="entry name" value="CoA-dependent acyltransferases"/>
    <property type="match status" value="1"/>
</dbReference>
<reference evidence="2" key="1">
    <citation type="journal article" date="2019" name="Int. J. Syst. Evol. Microbiol.">
        <title>The Global Catalogue of Microorganisms (GCM) 10K type strain sequencing project: providing services to taxonomists for standard genome sequencing and annotation.</title>
        <authorList>
            <consortium name="The Broad Institute Genomics Platform"/>
            <consortium name="The Broad Institute Genome Sequencing Center for Infectious Disease"/>
            <person name="Wu L."/>
            <person name="Ma J."/>
        </authorList>
    </citation>
    <scope>NUCLEOTIDE SEQUENCE [LARGE SCALE GENOMIC DNA]</scope>
    <source>
        <strain evidence="2">JCM 17688</strain>
    </source>
</reference>
<dbReference type="InterPro" id="IPR023213">
    <property type="entry name" value="CAT-like_dom_sf"/>
</dbReference>
<dbReference type="EMBL" id="BAABFR010000063">
    <property type="protein sequence ID" value="GAA4398603.1"/>
    <property type="molecule type" value="Genomic_DNA"/>
</dbReference>
<dbReference type="RefSeq" id="WP_344998346.1">
    <property type="nucleotide sequence ID" value="NZ_BAABFR010000063.1"/>
</dbReference>
<comment type="caution">
    <text evidence="1">The sequence shown here is derived from an EMBL/GenBank/DDBJ whole genome shotgun (WGS) entry which is preliminary data.</text>
</comment>
<dbReference type="Gene3D" id="3.30.559.10">
    <property type="entry name" value="Chloramphenicol acetyltransferase-like domain"/>
    <property type="match status" value="1"/>
</dbReference>
<sequence length="470" mass="48750">MTRTPSPYGLVSRLPELLHLGPDTDADVLAPLDQAAAAATLATGRNSLIQITWIYDGGVDRDRVEAFRTALGNGLLGRRAAPSPLPFGPFRWVRAAPPPLAVAPTQCRADIDDWFEERRLTPVDPFGGPGWHLALAPLDDGGVALTLVASHVLADGVGVAVAAAEAALGMTRELRYPLAPAGLVHGALEDSRATARSLPAAARGIREVVAMARGKDSGAASAPGGRPARDASDVTGPEFSVMPYLDRAATVARAAELGGKESQLMFVLAARIAKGLGWVRPSDGKAILGMSVARRGADDLRANAIVDVELELDPDTEDLPAVRAAVKLALEGVPAAEKRFATLSPLAPLLPRRAVVGLVESPPDLSHPITTTAGVGVLPAPVRSPVGTPADRTSFRLRYADLPGHTPVARAAFLYVGWTGTEEETAVGITTNLAAATQLGLATVVEQACRSLGIEPSAISVPAGDGPDRV</sequence>
<proteinExistence type="predicted"/>
<organism evidence="1 2">
    <name type="scientific">Tsukamurella soli</name>
    <dbReference type="NCBI Taxonomy" id="644556"/>
    <lineage>
        <taxon>Bacteria</taxon>
        <taxon>Bacillati</taxon>
        <taxon>Actinomycetota</taxon>
        <taxon>Actinomycetes</taxon>
        <taxon>Mycobacteriales</taxon>
        <taxon>Tsukamurellaceae</taxon>
        <taxon>Tsukamurella</taxon>
    </lineage>
</organism>
<keyword evidence="2" id="KW-1185">Reference proteome</keyword>
<dbReference type="Proteomes" id="UP001500635">
    <property type="component" value="Unassembled WGS sequence"/>
</dbReference>
<evidence type="ECO:0000313" key="2">
    <source>
        <dbReference type="Proteomes" id="UP001500635"/>
    </source>
</evidence>
<evidence type="ECO:0000313" key="1">
    <source>
        <dbReference type="EMBL" id="GAA4398603.1"/>
    </source>
</evidence>
<gene>
    <name evidence="1" type="ORF">GCM10023147_34990</name>
</gene>